<proteinExistence type="predicted"/>
<dbReference type="InterPro" id="IPR056002">
    <property type="entry name" value="DUF7580"/>
</dbReference>
<feature type="compositionally biased region" description="Low complexity" evidence="1">
    <location>
        <begin position="81"/>
        <end position="92"/>
    </location>
</feature>
<gene>
    <name evidence="3" type="ORF">NW768_004183</name>
</gene>
<feature type="compositionally biased region" description="Acidic residues" evidence="1">
    <location>
        <begin position="64"/>
        <end position="80"/>
    </location>
</feature>
<feature type="domain" description="DUF7580" evidence="2">
    <location>
        <begin position="261"/>
        <end position="631"/>
    </location>
</feature>
<keyword evidence="4" id="KW-1185">Reference proteome</keyword>
<feature type="region of interest" description="Disordered" evidence="1">
    <location>
        <begin position="687"/>
        <end position="713"/>
    </location>
</feature>
<evidence type="ECO:0000256" key="1">
    <source>
        <dbReference type="SAM" id="MobiDB-lite"/>
    </source>
</evidence>
<sequence length="713" mass="80115">MTLHRVGSPRGPAFVGGSTKTLKIRNAIDHLDYQVRRTFTILRLDLLPYLDAEADDVSRASSDSETESGIYEDPEQDDASSESSLESEPIPSTEDDPESPADSSFPSAALALSKLTRLCLVLEARVNPLLIRREIEDTDDTSKFPRLTRLVTLLQLMSPSTVDLEFIPTSRASPTRFIFNIAEDEATAAAFIALITPGQRPDRDTRKRMLAAVEELLELFLSFNSFVDMLQISGACLDTVVSSPPEKLASNESLSSFVLLHKFRRQTATACRAVLSHFGFCPQNVHKALLKLPEWGDVTNSDTSDSSASLPTDLFFAMCSNGEWQSARMYPLQYVSIMINLPTILTKDRPEHPISCMQRGLCKALKASHRDDMDLEFYVSEDPMAADAKVPIHVPTRIDRTRIYGDSLPNHNLQTLIEQGRFAKEQTLDLVFNTGREGSIVEIHERKALAVKLVVGLMLSMDSDHVFETWDPKRIRFLEPVETRRLFVSIPKKKCKSRHLSLSSLYPSSSLDEDEEDLKPLPQFALLAKALLQIASGDRLSYFKIKYGSSRTPWDTMNKLRRAVEWYSKESAYGRVIDRERLPLLQAALGCLNFHMEYQHRLREFQSEHKIEVAWSVVFDTILTKIDSDLTLNKLTTPRINDLEQEKTTPKYVTGQAGVQRCSLGTISSSHQGPVYTNVTEKAFTKQSSVRQGETSGTDVVLFDSKHDSTHST</sequence>
<feature type="compositionally biased region" description="Polar residues" evidence="1">
    <location>
        <begin position="687"/>
        <end position="698"/>
    </location>
</feature>
<evidence type="ECO:0000259" key="2">
    <source>
        <dbReference type="Pfam" id="PF24476"/>
    </source>
</evidence>
<feature type="region of interest" description="Disordered" evidence="1">
    <location>
        <begin position="55"/>
        <end position="105"/>
    </location>
</feature>
<name>A0ABQ8RJR1_FUSEQ</name>
<comment type="caution">
    <text evidence="3">The sequence shown here is derived from an EMBL/GenBank/DDBJ whole genome shotgun (WGS) entry which is preliminary data.</text>
</comment>
<evidence type="ECO:0000313" key="3">
    <source>
        <dbReference type="EMBL" id="KAJ4136566.1"/>
    </source>
</evidence>
<dbReference type="Pfam" id="PF24476">
    <property type="entry name" value="DUF7580"/>
    <property type="match status" value="1"/>
</dbReference>
<dbReference type="EMBL" id="JAOQBH010000005">
    <property type="protein sequence ID" value="KAJ4136566.1"/>
    <property type="molecule type" value="Genomic_DNA"/>
</dbReference>
<dbReference type="Proteomes" id="UP001152024">
    <property type="component" value="Unassembled WGS sequence"/>
</dbReference>
<accession>A0ABQ8RJR1</accession>
<feature type="compositionally biased region" description="Basic and acidic residues" evidence="1">
    <location>
        <begin position="704"/>
        <end position="713"/>
    </location>
</feature>
<organism evidence="3 4">
    <name type="scientific">Fusarium equiseti</name>
    <name type="common">Fusarium scirpi</name>
    <dbReference type="NCBI Taxonomy" id="61235"/>
    <lineage>
        <taxon>Eukaryota</taxon>
        <taxon>Fungi</taxon>
        <taxon>Dikarya</taxon>
        <taxon>Ascomycota</taxon>
        <taxon>Pezizomycotina</taxon>
        <taxon>Sordariomycetes</taxon>
        <taxon>Hypocreomycetidae</taxon>
        <taxon>Hypocreales</taxon>
        <taxon>Nectriaceae</taxon>
        <taxon>Fusarium</taxon>
        <taxon>Fusarium incarnatum-equiseti species complex</taxon>
    </lineage>
</organism>
<protein>
    <recommendedName>
        <fullName evidence="2">DUF7580 domain-containing protein</fullName>
    </recommendedName>
</protein>
<reference evidence="3" key="1">
    <citation type="submission" date="2022-09" db="EMBL/GenBank/DDBJ databases">
        <title>Fusarium specimens isolated from Avocado Roots.</title>
        <authorList>
            <person name="Stajich J."/>
            <person name="Roper C."/>
            <person name="Heimlech-Rivalta G."/>
        </authorList>
    </citation>
    <scope>NUCLEOTIDE SEQUENCE</scope>
    <source>
        <strain evidence="3">CF00095</strain>
    </source>
</reference>
<evidence type="ECO:0000313" key="4">
    <source>
        <dbReference type="Proteomes" id="UP001152024"/>
    </source>
</evidence>